<accession>A0ABV3A7J5</accession>
<dbReference type="Gene3D" id="1.10.260.40">
    <property type="entry name" value="lambda repressor-like DNA-binding domains"/>
    <property type="match status" value="3"/>
</dbReference>
<dbReference type="EMBL" id="JBFAEG010000008">
    <property type="protein sequence ID" value="MEU5707911.1"/>
    <property type="molecule type" value="Genomic_DNA"/>
</dbReference>
<dbReference type="SMART" id="SM00530">
    <property type="entry name" value="HTH_XRE"/>
    <property type="match status" value="3"/>
</dbReference>
<gene>
    <name evidence="3" type="ORF">AB0H04_13710</name>
</gene>
<dbReference type="PROSITE" id="PS50943">
    <property type="entry name" value="HTH_CROC1"/>
    <property type="match status" value="2"/>
</dbReference>
<evidence type="ECO:0000313" key="4">
    <source>
        <dbReference type="Proteomes" id="UP001551011"/>
    </source>
</evidence>
<evidence type="ECO:0000313" key="3">
    <source>
        <dbReference type="EMBL" id="MEU5707911.1"/>
    </source>
</evidence>
<name>A0ABV3A7J5_9ACTN</name>
<dbReference type="Pfam" id="PF01381">
    <property type="entry name" value="HTH_3"/>
    <property type="match status" value="1"/>
</dbReference>
<dbReference type="InterPro" id="IPR050400">
    <property type="entry name" value="Bact_Cytoskel_RodZ"/>
</dbReference>
<keyword evidence="4" id="KW-1185">Reference proteome</keyword>
<dbReference type="InterPro" id="IPR001387">
    <property type="entry name" value="Cro/C1-type_HTH"/>
</dbReference>
<dbReference type="Proteomes" id="UP001551011">
    <property type="component" value="Unassembled WGS sequence"/>
</dbReference>
<dbReference type="Pfam" id="PF13413">
    <property type="entry name" value="HTH_25"/>
    <property type="match status" value="1"/>
</dbReference>
<proteinExistence type="predicted"/>
<evidence type="ECO:0000256" key="1">
    <source>
        <dbReference type="SAM" id="Coils"/>
    </source>
</evidence>
<feature type="coiled-coil region" evidence="1">
    <location>
        <begin position="240"/>
        <end position="295"/>
    </location>
</feature>
<dbReference type="SUPFAM" id="SSF47413">
    <property type="entry name" value="lambda repressor-like DNA-binding domains"/>
    <property type="match status" value="3"/>
</dbReference>
<protein>
    <submittedName>
        <fullName evidence="3">Helix-turn-helix domain-containing protein</fullName>
    </submittedName>
</protein>
<comment type="caution">
    <text evidence="3">The sequence shown here is derived from an EMBL/GenBank/DDBJ whole genome shotgun (WGS) entry which is preliminary data.</text>
</comment>
<dbReference type="RefSeq" id="WP_359256239.1">
    <property type="nucleotide sequence ID" value="NZ_JBFAEG010000008.1"/>
</dbReference>
<dbReference type="CDD" id="cd00093">
    <property type="entry name" value="HTH_XRE"/>
    <property type="match status" value="2"/>
</dbReference>
<keyword evidence="1" id="KW-0175">Coiled coil</keyword>
<evidence type="ECO:0000259" key="2">
    <source>
        <dbReference type="PROSITE" id="PS50943"/>
    </source>
</evidence>
<dbReference type="InterPro" id="IPR010982">
    <property type="entry name" value="Lambda_DNA-bd_dom_sf"/>
</dbReference>
<dbReference type="PANTHER" id="PTHR34475:SF1">
    <property type="entry name" value="CYTOSKELETON PROTEIN RODZ"/>
    <property type="match status" value="1"/>
</dbReference>
<feature type="domain" description="HTH cro/C1-type" evidence="2">
    <location>
        <begin position="18"/>
        <end position="51"/>
    </location>
</feature>
<dbReference type="PANTHER" id="PTHR34475">
    <property type="match status" value="1"/>
</dbReference>
<reference evidence="3 4" key="1">
    <citation type="submission" date="2024-06" db="EMBL/GenBank/DDBJ databases">
        <title>The Natural Products Discovery Center: Release of the First 8490 Sequenced Strains for Exploring Actinobacteria Biosynthetic Diversity.</title>
        <authorList>
            <person name="Kalkreuter E."/>
            <person name="Kautsar S.A."/>
            <person name="Yang D."/>
            <person name="Bader C.D."/>
            <person name="Teijaro C.N."/>
            <person name="Fluegel L."/>
            <person name="Davis C.M."/>
            <person name="Simpson J.R."/>
            <person name="Lauterbach L."/>
            <person name="Steele A.D."/>
            <person name="Gui C."/>
            <person name="Meng S."/>
            <person name="Li G."/>
            <person name="Viehrig K."/>
            <person name="Ye F."/>
            <person name="Su P."/>
            <person name="Kiefer A.F."/>
            <person name="Nichols A."/>
            <person name="Cepeda A.J."/>
            <person name="Yan W."/>
            <person name="Fan B."/>
            <person name="Jiang Y."/>
            <person name="Adhikari A."/>
            <person name="Zheng C.-J."/>
            <person name="Schuster L."/>
            <person name="Cowan T.M."/>
            <person name="Smanski M.J."/>
            <person name="Chevrette M.G."/>
            <person name="De Carvalho L.P.S."/>
            <person name="Shen B."/>
        </authorList>
    </citation>
    <scope>NUCLEOTIDE SEQUENCE [LARGE SCALE GENOMIC DNA]</scope>
    <source>
        <strain evidence="3 4">NPDC020594</strain>
    </source>
</reference>
<organism evidence="3 4">
    <name type="scientific">Streptomyces flaveolus</name>
    <dbReference type="NCBI Taxonomy" id="67297"/>
    <lineage>
        <taxon>Bacteria</taxon>
        <taxon>Bacillati</taxon>
        <taxon>Actinomycetota</taxon>
        <taxon>Actinomycetes</taxon>
        <taxon>Kitasatosporales</taxon>
        <taxon>Streptomycetaceae</taxon>
        <taxon>Streptomyces</taxon>
    </lineage>
</organism>
<feature type="domain" description="HTH cro/C1-type" evidence="2">
    <location>
        <begin position="141"/>
        <end position="200"/>
    </location>
</feature>
<sequence>MSDAGWPEERWAVLGEEIAKARRALGWDQQELAARSGNSPNTISNYERGRATRSRRIPAGVDRVAFALGWSSNVPRRILAGEDPRVVLPQVSLFDLTEEAEGQARAPFEPTGPMQYALMGPRDIELVDSGHIAQDTFVRQMKRYRKLLGVSVEELANRVSHFTRDLPLKNLMSLESGTRSLRMHEAEAIAKALDTTTDWLLTSGLDEDAPEEMRWPPNDEELAVEAKAVERRIFEVASEVNHARNRYAQARELVEAAHAQADMAAAFLDQVSTRKAELERNYQYLLGRIDSLRAAKGQEPIFQASFEVGAAPAPGSGQSLENDGSLGEKLSEARRRAGMTEEEVSSLTRVRPSILQAVERDQFALLGGDVYARGYIRALSRAYDIDADPLIEQYEAQHGAMRAAKRVDLFQADSSVRPRRRLQRRKGDEDQ</sequence>